<dbReference type="EMBL" id="BRYA01000495">
    <property type="protein sequence ID" value="GMI19502.1"/>
    <property type="molecule type" value="Genomic_DNA"/>
</dbReference>
<gene>
    <name evidence="3" type="ORF">TrCOL_g3392</name>
</gene>
<keyword evidence="4" id="KW-1185">Reference proteome</keyword>
<dbReference type="AlphaFoldDB" id="A0A9W7FVH8"/>
<feature type="compositionally biased region" description="Basic and acidic residues" evidence="1">
    <location>
        <begin position="303"/>
        <end position="318"/>
    </location>
</feature>
<feature type="compositionally biased region" description="Low complexity" evidence="1">
    <location>
        <begin position="257"/>
        <end position="267"/>
    </location>
</feature>
<evidence type="ECO:0000256" key="1">
    <source>
        <dbReference type="SAM" id="MobiDB-lite"/>
    </source>
</evidence>
<feature type="transmembrane region" description="Helical" evidence="2">
    <location>
        <begin position="71"/>
        <end position="92"/>
    </location>
</feature>
<keyword evidence="2" id="KW-0472">Membrane</keyword>
<dbReference type="PANTHER" id="PTHR31735:SF1">
    <property type="entry name" value="VACUOLAR MEMBRANE PROTEIN YPL162C"/>
    <property type="match status" value="1"/>
</dbReference>
<evidence type="ECO:0000313" key="4">
    <source>
        <dbReference type="Proteomes" id="UP001165065"/>
    </source>
</evidence>
<dbReference type="Pfam" id="PF12400">
    <property type="entry name" value="STIMATE"/>
    <property type="match status" value="1"/>
</dbReference>
<dbReference type="PANTHER" id="PTHR31735">
    <property type="entry name" value="VACUOLAR MEMBRANE PROTEIN YPL162C"/>
    <property type="match status" value="1"/>
</dbReference>
<evidence type="ECO:0000256" key="2">
    <source>
        <dbReference type="SAM" id="Phobius"/>
    </source>
</evidence>
<keyword evidence="2" id="KW-1133">Transmembrane helix</keyword>
<evidence type="ECO:0000313" key="3">
    <source>
        <dbReference type="EMBL" id="GMI19502.1"/>
    </source>
</evidence>
<feature type="region of interest" description="Disordered" evidence="1">
    <location>
        <begin position="245"/>
        <end position="273"/>
    </location>
</feature>
<comment type="caution">
    <text evidence="3">The sequence shown here is derived from an EMBL/GenBank/DDBJ whole genome shotgun (WGS) entry which is preliminary data.</text>
</comment>
<accession>A0A9W7FVH8</accession>
<feature type="region of interest" description="Disordered" evidence="1">
    <location>
        <begin position="291"/>
        <end position="326"/>
    </location>
</feature>
<protein>
    <recommendedName>
        <fullName evidence="5">Store-operated calcium entry regulator STIMATE</fullName>
    </recommendedName>
</protein>
<feature type="transmembrane region" description="Helical" evidence="2">
    <location>
        <begin position="159"/>
        <end position="181"/>
    </location>
</feature>
<feature type="transmembrane region" description="Helical" evidence="2">
    <location>
        <begin position="201"/>
        <end position="221"/>
    </location>
</feature>
<dbReference type="Proteomes" id="UP001165065">
    <property type="component" value="Unassembled WGS sequence"/>
</dbReference>
<keyword evidence="2" id="KW-0812">Transmembrane</keyword>
<evidence type="ECO:0008006" key="5">
    <source>
        <dbReference type="Google" id="ProtNLM"/>
    </source>
</evidence>
<sequence length="326" mass="36874">MPEQVFSKSIIARVLEDDGEESCKVIDTDDDFTSYVQFFLAAFALASLWIKRMREVPRRDFRTWFLDVSKMGIGAVYAHICNMIIAMLISSHSRADSNLDDQCAWYAMNFLIDTTLGLALSLLFLHALEIMARRKEWVTLQDTGEYSGEGSWRTWAHQVLAWILILTLVKIILTLFLWIFSPFFAEVGDILFSPMAKSPRFELIFVMILFPGVLNVLYFWVADSYLKKKPDENEGMALRRLQRVAGDEEEADDPMVLGTTTGNTGLLGEEDEGGDGEVVMRGGAYELSSILPSPAKNFPEEPNWLKEADKKQARDREAGGIGNFNL</sequence>
<name>A0A9W7FVH8_9STRA</name>
<dbReference type="OrthoDB" id="196407at2759"/>
<proteinExistence type="predicted"/>
<dbReference type="InterPro" id="IPR022127">
    <property type="entry name" value="STIMATE/YPL162C"/>
</dbReference>
<feature type="transmembrane region" description="Helical" evidence="2">
    <location>
        <begin position="32"/>
        <end position="50"/>
    </location>
</feature>
<feature type="transmembrane region" description="Helical" evidence="2">
    <location>
        <begin position="104"/>
        <end position="125"/>
    </location>
</feature>
<reference evidence="4" key="1">
    <citation type="journal article" date="2023" name="Commun. Biol.">
        <title>Genome analysis of Parmales, the sister group of diatoms, reveals the evolutionary specialization of diatoms from phago-mixotrophs to photoautotrophs.</title>
        <authorList>
            <person name="Ban H."/>
            <person name="Sato S."/>
            <person name="Yoshikawa S."/>
            <person name="Yamada K."/>
            <person name="Nakamura Y."/>
            <person name="Ichinomiya M."/>
            <person name="Sato N."/>
            <person name="Blanc-Mathieu R."/>
            <person name="Endo H."/>
            <person name="Kuwata A."/>
            <person name="Ogata H."/>
        </authorList>
    </citation>
    <scope>NUCLEOTIDE SEQUENCE [LARGE SCALE GENOMIC DNA]</scope>
</reference>
<organism evidence="3 4">
    <name type="scientific">Triparma columacea</name>
    <dbReference type="NCBI Taxonomy" id="722753"/>
    <lineage>
        <taxon>Eukaryota</taxon>
        <taxon>Sar</taxon>
        <taxon>Stramenopiles</taxon>
        <taxon>Ochrophyta</taxon>
        <taxon>Bolidophyceae</taxon>
        <taxon>Parmales</taxon>
        <taxon>Triparmaceae</taxon>
        <taxon>Triparma</taxon>
    </lineage>
</organism>
<dbReference type="GO" id="GO:0016020">
    <property type="term" value="C:membrane"/>
    <property type="evidence" value="ECO:0007669"/>
    <property type="project" value="TreeGrafter"/>
</dbReference>